<reference evidence="1" key="2">
    <citation type="journal article" date="2013" name="Mar. Genomics">
        <title>Expression of sulfatases in Rhodopirellula baltica and the diversity of sulfatases in the genus Rhodopirellula.</title>
        <authorList>
            <person name="Wegner C.E."/>
            <person name="Richter-Heitmann T."/>
            <person name="Klindworth A."/>
            <person name="Klockow C."/>
            <person name="Richter M."/>
            <person name="Achstetter T."/>
            <person name="Glockner F.O."/>
            <person name="Harder J."/>
        </authorList>
    </citation>
    <scope>NUCLEOTIDE SEQUENCE [LARGE SCALE GENOMIC DNA]</scope>
    <source>
        <strain evidence="1">SM1</strain>
    </source>
</reference>
<organism evidence="1 2">
    <name type="scientific">Rhodopirellula maiorica SM1</name>
    <dbReference type="NCBI Taxonomy" id="1265738"/>
    <lineage>
        <taxon>Bacteria</taxon>
        <taxon>Pseudomonadati</taxon>
        <taxon>Planctomycetota</taxon>
        <taxon>Planctomycetia</taxon>
        <taxon>Pirellulales</taxon>
        <taxon>Pirellulaceae</taxon>
        <taxon>Novipirellula</taxon>
    </lineage>
</organism>
<dbReference type="AlphaFoldDB" id="M5RYM8"/>
<dbReference type="EMBL" id="ANOG01000581">
    <property type="protein sequence ID" value="EMI19039.1"/>
    <property type="molecule type" value="Genomic_DNA"/>
</dbReference>
<gene>
    <name evidence="1" type="ORF">RMSM_04033</name>
</gene>
<accession>M5RYM8</accession>
<comment type="caution">
    <text evidence="1">The sequence shown here is derived from an EMBL/GenBank/DDBJ whole genome shotgun (WGS) entry which is preliminary data.</text>
</comment>
<sequence>MRRNQERSLATPFKNKSNHYAEQTKTFEAILAGLKA</sequence>
<name>M5RYM8_9BACT</name>
<dbReference type="Proteomes" id="UP000011991">
    <property type="component" value="Unassembled WGS sequence"/>
</dbReference>
<evidence type="ECO:0000313" key="2">
    <source>
        <dbReference type="Proteomes" id="UP000011991"/>
    </source>
</evidence>
<protein>
    <submittedName>
        <fullName evidence="1">Uncharacterized protein</fullName>
    </submittedName>
</protein>
<keyword evidence="2" id="KW-1185">Reference proteome</keyword>
<proteinExistence type="predicted"/>
<evidence type="ECO:0000313" key="1">
    <source>
        <dbReference type="EMBL" id="EMI19039.1"/>
    </source>
</evidence>
<reference evidence="1" key="1">
    <citation type="submission" date="2012-12" db="EMBL/GenBank/DDBJ databases">
        <title>Permanent draft genome of Rhodopirellula maiorica strain SM1.</title>
        <authorList>
            <person name="Richter M."/>
            <person name="Richter-Heitmann T."/>
            <person name="Frank C."/>
            <person name="Harder J."/>
            <person name="Glockner F.O."/>
        </authorList>
    </citation>
    <scope>NUCLEOTIDE SEQUENCE</scope>
    <source>
        <strain evidence="1">SM1</strain>
    </source>
</reference>